<organism evidence="1 2">
    <name type="scientific">Mesomycoplasma flocculare ATCC 27399</name>
    <dbReference type="NCBI Taxonomy" id="743971"/>
    <lineage>
        <taxon>Bacteria</taxon>
        <taxon>Bacillati</taxon>
        <taxon>Mycoplasmatota</taxon>
        <taxon>Mycoplasmoidales</taxon>
        <taxon>Metamycoplasmataceae</taxon>
        <taxon>Mesomycoplasma</taxon>
    </lineage>
</organism>
<sequence>MKVKFFSGINLDGKNKKMVEFISQITISKEEIDNSEITVYETLNPENKQMIRLEISNENLTIFSGENTLFFELNKEINNIFFNNNSKTIVSTFLKKFEKKANLISIEYDLFLKVNNKMEKSGKIATYITNLEFLND</sequence>
<accession>A0A0A8E8L3</accession>
<dbReference type="HOGENOM" id="CLU_155844_0_0_14"/>
<protein>
    <submittedName>
        <fullName evidence="1">Uncharacterized protein</fullName>
    </submittedName>
</protein>
<evidence type="ECO:0000313" key="2">
    <source>
        <dbReference type="Proteomes" id="UP000031129"/>
    </source>
</evidence>
<keyword evidence="2" id="KW-1185">Reference proteome</keyword>
<reference evidence="1 2" key="1">
    <citation type="journal article" date="2015" name="Genome Announc.">
        <title>Complete Genome Sequence of Mycoplasma flocculare Strain Ms42T (ATCC 27399T).</title>
        <authorList>
            <person name="Calcutt M.J."/>
            <person name="Foecking M.F."/>
            <person name="Heidari M.B."/>
            <person name="McIntosh M.A."/>
        </authorList>
    </citation>
    <scope>NUCLEOTIDE SEQUENCE [LARGE SCALE GENOMIC DNA]</scope>
    <source>
        <strain evidence="2">ATCC 27399</strain>
    </source>
</reference>
<proteinExistence type="predicted"/>
<dbReference type="STRING" id="743971.MYF_02235"/>
<dbReference type="OrthoDB" id="399934at2"/>
<dbReference type="KEGG" id="mfq:MYF_02235"/>
<dbReference type="Proteomes" id="UP000031129">
    <property type="component" value="Chromosome"/>
</dbReference>
<name>A0A0A8E8L3_MESFC</name>
<gene>
    <name evidence="1" type="ORF">MYF_02235</name>
</gene>
<dbReference type="RefSeq" id="WP_039387636.1">
    <property type="nucleotide sequence ID" value="NZ_CP007585.1"/>
</dbReference>
<dbReference type="AlphaFoldDB" id="A0A0A8E8L3"/>
<dbReference type="EMBL" id="CP007585">
    <property type="protein sequence ID" value="AJC49947.1"/>
    <property type="molecule type" value="Genomic_DNA"/>
</dbReference>
<evidence type="ECO:0000313" key="1">
    <source>
        <dbReference type="EMBL" id="AJC49947.1"/>
    </source>
</evidence>